<name>A0A0L1J1L5_ASPN3</name>
<evidence type="ECO:0000313" key="3">
    <source>
        <dbReference type="Proteomes" id="UP000037505"/>
    </source>
</evidence>
<dbReference type="RefSeq" id="XP_015406236.1">
    <property type="nucleotide sequence ID" value="XM_015551716.1"/>
</dbReference>
<accession>A0A0L1J1L5</accession>
<sequence length="283" mass="31636">MAESPASIMKLSLPLANEDLGRLIRRIEQHRPSENTLTVTFSQEHKASQVHVNDGAITKPIAKTRRVKKSSTVKPEILPENNNKEAHKHPKKSSVQALGMINVANLTEQETADLIMIMCPADLAGVKCNQTDCKFLRRCESMQEHESISCAMAKCTYIHGLKVSCPKILTDRGCVTLFLSRLNPSYCQFGHDHRAARLFNYKEGSACHGVLNLDTKKNAGWLVQDQPALVGTSGWRNLMHKGKQGSQISGGIVRLMILDTQKRWRGSLSFAWNIRPVASIRRR</sequence>
<dbReference type="OrthoDB" id="4464242at2759"/>
<dbReference type="Proteomes" id="UP000037505">
    <property type="component" value="Unassembled WGS sequence"/>
</dbReference>
<dbReference type="GeneID" id="26808264"/>
<feature type="region of interest" description="Disordered" evidence="1">
    <location>
        <begin position="68"/>
        <end position="93"/>
    </location>
</feature>
<keyword evidence="3" id="KW-1185">Reference proteome</keyword>
<proteinExistence type="predicted"/>
<dbReference type="EMBL" id="JNOM01000163">
    <property type="protein sequence ID" value="KNG85313.1"/>
    <property type="molecule type" value="Genomic_DNA"/>
</dbReference>
<gene>
    <name evidence="2" type="ORF">ANOM_006460</name>
</gene>
<evidence type="ECO:0000256" key="1">
    <source>
        <dbReference type="SAM" id="MobiDB-lite"/>
    </source>
</evidence>
<protein>
    <submittedName>
        <fullName evidence="2">Uncharacterized protein</fullName>
    </submittedName>
</protein>
<organism evidence="2 3">
    <name type="scientific">Aspergillus nomiae NRRL (strain ATCC 15546 / NRRL 13137 / CBS 260.88 / M93)</name>
    <dbReference type="NCBI Taxonomy" id="1509407"/>
    <lineage>
        <taxon>Eukaryota</taxon>
        <taxon>Fungi</taxon>
        <taxon>Dikarya</taxon>
        <taxon>Ascomycota</taxon>
        <taxon>Pezizomycotina</taxon>
        <taxon>Eurotiomycetes</taxon>
        <taxon>Eurotiomycetidae</taxon>
        <taxon>Eurotiales</taxon>
        <taxon>Aspergillaceae</taxon>
        <taxon>Aspergillus</taxon>
        <taxon>Aspergillus subgen. Circumdati</taxon>
    </lineage>
</organism>
<dbReference type="AlphaFoldDB" id="A0A0L1J1L5"/>
<evidence type="ECO:0000313" key="2">
    <source>
        <dbReference type="EMBL" id="KNG85313.1"/>
    </source>
</evidence>
<reference evidence="2 3" key="1">
    <citation type="submission" date="2014-06" db="EMBL/GenBank/DDBJ databases">
        <title>The Genome of the Aflatoxigenic Filamentous Fungus Aspergillus nomius.</title>
        <authorList>
            <person name="Moore M.G."/>
            <person name="Shannon B.M."/>
            <person name="Brian M.M."/>
        </authorList>
    </citation>
    <scope>NUCLEOTIDE SEQUENCE [LARGE SCALE GENOMIC DNA]</scope>
    <source>
        <strain evidence="2 3">NRRL 13137</strain>
    </source>
</reference>
<comment type="caution">
    <text evidence="2">The sequence shown here is derived from an EMBL/GenBank/DDBJ whole genome shotgun (WGS) entry which is preliminary data.</text>
</comment>